<feature type="region of interest" description="Disordered" evidence="1">
    <location>
        <begin position="144"/>
        <end position="165"/>
    </location>
</feature>
<feature type="domain" description="DUF1707" evidence="3">
    <location>
        <begin position="1"/>
        <end position="52"/>
    </location>
</feature>
<dbReference type="AlphaFoldDB" id="A0A930VTB3"/>
<dbReference type="PANTHER" id="PTHR40763">
    <property type="entry name" value="MEMBRANE PROTEIN-RELATED"/>
    <property type="match status" value="1"/>
</dbReference>
<accession>A0A930VTB3</accession>
<keyword evidence="2" id="KW-0472">Membrane</keyword>
<keyword evidence="2" id="KW-0812">Transmembrane</keyword>
<keyword evidence="5" id="KW-1185">Reference proteome</keyword>
<dbReference type="Pfam" id="PF08044">
    <property type="entry name" value="DUF1707"/>
    <property type="match status" value="1"/>
</dbReference>
<organism evidence="4 5">
    <name type="scientific">Nocardioides agariphilus</name>
    <dbReference type="NCBI Taxonomy" id="433664"/>
    <lineage>
        <taxon>Bacteria</taxon>
        <taxon>Bacillati</taxon>
        <taxon>Actinomycetota</taxon>
        <taxon>Actinomycetes</taxon>
        <taxon>Propionibacteriales</taxon>
        <taxon>Nocardioidaceae</taxon>
        <taxon>Nocardioides</taxon>
    </lineage>
</organism>
<reference evidence="4" key="1">
    <citation type="submission" date="2020-11" db="EMBL/GenBank/DDBJ databases">
        <title>Nocardioides cynanchi sp. nov., isolated from soil of rhizosphere of Cynanchum wilfordii.</title>
        <authorList>
            <person name="Lee J.-S."/>
            <person name="Suh M.K."/>
            <person name="Kim J.-S."/>
        </authorList>
    </citation>
    <scope>NUCLEOTIDE SEQUENCE</scope>
    <source>
        <strain evidence="4">KCTC 19276</strain>
    </source>
</reference>
<gene>
    <name evidence="4" type="ORF">ISU10_22600</name>
</gene>
<dbReference type="EMBL" id="JADKPO010000067">
    <property type="protein sequence ID" value="MBF4770571.1"/>
    <property type="molecule type" value="Genomic_DNA"/>
</dbReference>
<dbReference type="PANTHER" id="PTHR40763:SF4">
    <property type="entry name" value="DUF1707 DOMAIN-CONTAINING PROTEIN"/>
    <property type="match status" value="1"/>
</dbReference>
<evidence type="ECO:0000313" key="5">
    <source>
        <dbReference type="Proteomes" id="UP000660668"/>
    </source>
</evidence>
<evidence type="ECO:0000259" key="3">
    <source>
        <dbReference type="Pfam" id="PF08044"/>
    </source>
</evidence>
<evidence type="ECO:0000256" key="1">
    <source>
        <dbReference type="SAM" id="MobiDB-lite"/>
    </source>
</evidence>
<sequence>MRASDTDRDIVLRTLGEAYAEGRIDRDEYDERADAVHVAKTLGELPGYLDDLVPSTALTPYARVGLDARSVEEQAIAKWQKSRRDAVMGFLIPSIVCWVIWAITMYGGFPWPVFATIGSGFPLVAMTIQRKDMIESNKKRIVRKQERELRRQQRQRRRQLPPGAA</sequence>
<evidence type="ECO:0000313" key="4">
    <source>
        <dbReference type="EMBL" id="MBF4770571.1"/>
    </source>
</evidence>
<feature type="transmembrane region" description="Helical" evidence="2">
    <location>
        <begin position="109"/>
        <end position="128"/>
    </location>
</feature>
<dbReference type="InterPro" id="IPR012551">
    <property type="entry name" value="DUF1707_SHOCT-like"/>
</dbReference>
<evidence type="ECO:0000256" key="2">
    <source>
        <dbReference type="SAM" id="Phobius"/>
    </source>
</evidence>
<feature type="transmembrane region" description="Helical" evidence="2">
    <location>
        <begin position="86"/>
        <end position="103"/>
    </location>
</feature>
<dbReference type="Proteomes" id="UP000660668">
    <property type="component" value="Unassembled WGS sequence"/>
</dbReference>
<comment type="caution">
    <text evidence="4">The sequence shown here is derived from an EMBL/GenBank/DDBJ whole genome shotgun (WGS) entry which is preliminary data.</text>
</comment>
<proteinExistence type="predicted"/>
<name>A0A930VTB3_9ACTN</name>
<keyword evidence="2" id="KW-1133">Transmembrane helix</keyword>
<protein>
    <submittedName>
        <fullName evidence="4">DUF1707 domain-containing protein</fullName>
    </submittedName>
</protein>